<evidence type="ECO:0008006" key="2">
    <source>
        <dbReference type="Google" id="ProtNLM"/>
    </source>
</evidence>
<dbReference type="SUPFAM" id="SSF53335">
    <property type="entry name" value="S-adenosyl-L-methionine-dependent methyltransferases"/>
    <property type="match status" value="1"/>
</dbReference>
<reference evidence="1" key="1">
    <citation type="journal article" date="2014" name="Front. Microbiol.">
        <title>High frequency of phylogenetically diverse reductive dehalogenase-homologous genes in deep subseafloor sedimentary metagenomes.</title>
        <authorList>
            <person name="Kawai M."/>
            <person name="Futagami T."/>
            <person name="Toyoda A."/>
            <person name="Takaki Y."/>
            <person name="Nishi S."/>
            <person name="Hori S."/>
            <person name="Arai W."/>
            <person name="Tsubouchi T."/>
            <person name="Morono Y."/>
            <person name="Uchiyama I."/>
            <person name="Ito T."/>
            <person name="Fujiyama A."/>
            <person name="Inagaki F."/>
            <person name="Takami H."/>
        </authorList>
    </citation>
    <scope>NUCLEOTIDE SEQUENCE</scope>
    <source>
        <strain evidence="1">Expedition CK06-06</strain>
    </source>
</reference>
<dbReference type="InterPro" id="IPR029063">
    <property type="entry name" value="SAM-dependent_MTases_sf"/>
</dbReference>
<accession>X1PPF5</accession>
<evidence type="ECO:0000313" key="1">
    <source>
        <dbReference type="EMBL" id="GAI40930.1"/>
    </source>
</evidence>
<proteinExistence type="predicted"/>
<dbReference type="EMBL" id="BARV01030403">
    <property type="protein sequence ID" value="GAI40930.1"/>
    <property type="molecule type" value="Genomic_DNA"/>
</dbReference>
<name>X1PPF5_9ZZZZ</name>
<comment type="caution">
    <text evidence="1">The sequence shown here is derived from an EMBL/GenBank/DDBJ whole genome shotgun (WGS) entry which is preliminary data.</text>
</comment>
<gene>
    <name evidence="1" type="ORF">S06H3_48294</name>
</gene>
<organism evidence="1">
    <name type="scientific">marine sediment metagenome</name>
    <dbReference type="NCBI Taxonomy" id="412755"/>
    <lineage>
        <taxon>unclassified sequences</taxon>
        <taxon>metagenomes</taxon>
        <taxon>ecological metagenomes</taxon>
    </lineage>
</organism>
<sequence length="181" mass="20388">MVSSKVILDLFGATGAWSEHYRKNGYDVRIITLPGYDVRLYASFGDVYGVLAAPPCTDLAGSGARWWEEKGFERLFDALARVDAAMRIILMSNPHFWCLENPVGRLVHYLGKPKMYFNPCDYGDPWTKKTCLWGNFNIPKKNPVVPIQGSKMHLMPPSKERAALRSITPPGFAKAFYEANP</sequence>
<protein>
    <recommendedName>
        <fullName evidence="2">DNA (cytosine-5-)-methyltransferase</fullName>
    </recommendedName>
</protein>
<dbReference type="AlphaFoldDB" id="X1PPF5"/>